<dbReference type="AlphaFoldDB" id="A0A158PHE3"/>
<dbReference type="GO" id="GO:0005758">
    <property type="term" value="C:mitochondrial intermembrane space"/>
    <property type="evidence" value="ECO:0007669"/>
    <property type="project" value="UniProtKB-SubCell"/>
</dbReference>
<comment type="subcellular location">
    <subcellularLocation>
        <location evidence="1">Mitochondrion inner membrane</location>
    </subcellularLocation>
    <subcellularLocation>
        <location evidence="2">Mitochondrion intermembrane space</location>
    </subcellularLocation>
</comment>
<feature type="domain" description="EF-hand" evidence="9">
    <location>
        <begin position="124"/>
        <end position="159"/>
    </location>
</feature>
<dbReference type="STRING" id="334426.A0A158PHE3"/>
<dbReference type="PANTHER" id="PTHR12294:SF13">
    <property type="entry name" value="MITOCHONDRIAL CALCIUM UPTAKE 3, ISOFORM D"/>
    <property type="match status" value="1"/>
</dbReference>
<dbReference type="PROSITE" id="PS00018">
    <property type="entry name" value="EF_HAND_1"/>
    <property type="match status" value="1"/>
</dbReference>
<dbReference type="Proteomes" id="UP000267027">
    <property type="component" value="Unassembled WGS sequence"/>
</dbReference>
<name>A0A158PHE3_ANGCS</name>
<evidence type="ECO:0000256" key="2">
    <source>
        <dbReference type="ARBA" id="ARBA00004569"/>
    </source>
</evidence>
<keyword evidence="8" id="KW-0472">Membrane</keyword>
<dbReference type="InterPro" id="IPR018247">
    <property type="entry name" value="EF_Hand_1_Ca_BS"/>
</dbReference>
<dbReference type="InterPro" id="IPR011992">
    <property type="entry name" value="EF-hand-dom_pair"/>
</dbReference>
<keyword evidence="11" id="KW-1185">Reference proteome</keyword>
<evidence type="ECO:0000256" key="7">
    <source>
        <dbReference type="ARBA" id="ARBA00023128"/>
    </source>
</evidence>
<keyword evidence="4" id="KW-0999">Mitochondrion inner membrane</keyword>
<evidence type="ECO:0000256" key="8">
    <source>
        <dbReference type="ARBA" id="ARBA00023136"/>
    </source>
</evidence>
<keyword evidence="7" id="KW-0496">Mitochondrion</keyword>
<reference evidence="10 11" key="2">
    <citation type="submission" date="2018-11" db="EMBL/GenBank/DDBJ databases">
        <authorList>
            <consortium name="Pathogen Informatics"/>
        </authorList>
    </citation>
    <scope>NUCLEOTIDE SEQUENCE [LARGE SCALE GENOMIC DNA]</scope>
    <source>
        <strain evidence="10 11">Costa Rica</strain>
    </source>
</reference>
<dbReference type="InterPro" id="IPR039800">
    <property type="entry name" value="MICU1/2/3"/>
</dbReference>
<dbReference type="PANTHER" id="PTHR12294">
    <property type="entry name" value="EF HAND DOMAIN FAMILY A1,A2-RELATED"/>
    <property type="match status" value="1"/>
</dbReference>
<dbReference type="OMA" id="DEPAYPM"/>
<evidence type="ECO:0000313" key="11">
    <source>
        <dbReference type="Proteomes" id="UP000267027"/>
    </source>
</evidence>
<dbReference type="WBParaSite" id="ACOC_0000630301-mRNA-1">
    <property type="protein sequence ID" value="ACOC_0000630301-mRNA-1"/>
    <property type="gene ID" value="ACOC_0000630301"/>
</dbReference>
<proteinExistence type="predicted"/>
<dbReference type="GO" id="GO:0051560">
    <property type="term" value="P:mitochondrial calcium ion homeostasis"/>
    <property type="evidence" value="ECO:0007669"/>
    <property type="project" value="TreeGrafter"/>
</dbReference>
<evidence type="ECO:0000259" key="9">
    <source>
        <dbReference type="PROSITE" id="PS50222"/>
    </source>
</evidence>
<evidence type="ECO:0000313" key="12">
    <source>
        <dbReference type="WBParaSite" id="ACOC_0000630301-mRNA-1"/>
    </source>
</evidence>
<evidence type="ECO:0000256" key="1">
    <source>
        <dbReference type="ARBA" id="ARBA00004273"/>
    </source>
</evidence>
<dbReference type="SUPFAM" id="SSF47473">
    <property type="entry name" value="EF-hand"/>
    <property type="match status" value="2"/>
</dbReference>
<dbReference type="EMBL" id="UYYA01003935">
    <property type="protein sequence ID" value="VDM57889.1"/>
    <property type="molecule type" value="Genomic_DNA"/>
</dbReference>
<evidence type="ECO:0000256" key="5">
    <source>
        <dbReference type="ARBA" id="ARBA00022837"/>
    </source>
</evidence>
<protein>
    <submittedName>
        <fullName evidence="12">EF-hand domain-containing protein</fullName>
    </submittedName>
</protein>
<keyword evidence="3" id="KW-0677">Repeat</keyword>
<keyword evidence="6" id="KW-0809">Transit peptide</keyword>
<dbReference type="GO" id="GO:1990246">
    <property type="term" value="C:uniplex complex"/>
    <property type="evidence" value="ECO:0007669"/>
    <property type="project" value="TreeGrafter"/>
</dbReference>
<dbReference type="CDD" id="cd15900">
    <property type="entry name" value="EFh_MICU"/>
    <property type="match status" value="1"/>
</dbReference>
<dbReference type="GO" id="GO:0005509">
    <property type="term" value="F:calcium ion binding"/>
    <property type="evidence" value="ECO:0007669"/>
    <property type="project" value="InterPro"/>
</dbReference>
<dbReference type="GO" id="GO:0036444">
    <property type="term" value="P:calcium import into the mitochondrion"/>
    <property type="evidence" value="ECO:0007669"/>
    <property type="project" value="UniProtKB-ARBA"/>
</dbReference>
<dbReference type="SMART" id="SM00054">
    <property type="entry name" value="EFh"/>
    <property type="match status" value="4"/>
</dbReference>
<dbReference type="InterPro" id="IPR002048">
    <property type="entry name" value="EF_hand_dom"/>
</dbReference>
<accession>A0A158PHE3</accession>
<reference evidence="12" key="1">
    <citation type="submission" date="2016-04" db="UniProtKB">
        <authorList>
            <consortium name="WormBaseParasite"/>
        </authorList>
    </citation>
    <scope>IDENTIFICATION</scope>
</reference>
<keyword evidence="5" id="KW-0106">Calcium</keyword>
<dbReference type="OrthoDB" id="5859791at2759"/>
<evidence type="ECO:0000256" key="3">
    <source>
        <dbReference type="ARBA" id="ARBA00022737"/>
    </source>
</evidence>
<evidence type="ECO:0000313" key="10">
    <source>
        <dbReference type="EMBL" id="VDM57889.1"/>
    </source>
</evidence>
<dbReference type="PROSITE" id="PS50222">
    <property type="entry name" value="EF_HAND_2"/>
    <property type="match status" value="1"/>
</dbReference>
<evidence type="ECO:0000256" key="6">
    <source>
        <dbReference type="ARBA" id="ARBA00022946"/>
    </source>
</evidence>
<gene>
    <name evidence="10" type="ORF">ACOC_LOCUS6304</name>
</gene>
<organism evidence="12">
    <name type="scientific">Angiostrongylus costaricensis</name>
    <name type="common">Nematode worm</name>
    <dbReference type="NCBI Taxonomy" id="334426"/>
    <lineage>
        <taxon>Eukaryota</taxon>
        <taxon>Metazoa</taxon>
        <taxon>Ecdysozoa</taxon>
        <taxon>Nematoda</taxon>
        <taxon>Chromadorea</taxon>
        <taxon>Rhabditida</taxon>
        <taxon>Rhabditina</taxon>
        <taxon>Rhabditomorpha</taxon>
        <taxon>Strongyloidea</taxon>
        <taxon>Metastrongylidae</taxon>
        <taxon>Angiostrongylus</taxon>
    </lineage>
</organism>
<sequence length="409" mass="48106">MAWKDSLWEEMEPNEKLLGQEEKALHEVYTDHKLTDRELRFLQFASIEYDDVIYMSPMDFIDSLTLDTPRERVYRRVLKEDDVKQMLKSTPPFRSGSNRLFRTLDQNGLISYAEYIFLLTLMTKSKSSFKIAFLMFDKDDNGRIDKDEFLQIRNLTSSLRSTCGVRKNNSDDSCQLDVSDFHFMVSRLQDRLFTGSDSYALIFTKSEESVRKQDTTLLIHLFGVHGNHNLSFEEFRQFYKNLQEEIMEIEFHEFSRGKPTISPVDFARLVLRYTIINKDDYHTYINRVKERTPQDDKGITLSEWARFSVFLNNLEEFATAVRLYTNADIPVSPLEFTRAVQTTTGESLDPHLVSLIFRIFDANDDETLSYPELLAVMNDRLHRGLKDKLDKSWGWKPFKKCVINELSHY</sequence>
<dbReference type="Gene3D" id="1.10.238.10">
    <property type="entry name" value="EF-hand"/>
    <property type="match status" value="2"/>
</dbReference>
<dbReference type="Pfam" id="PF13202">
    <property type="entry name" value="EF-hand_5"/>
    <property type="match status" value="1"/>
</dbReference>
<evidence type="ECO:0000256" key="4">
    <source>
        <dbReference type="ARBA" id="ARBA00022792"/>
    </source>
</evidence>